<protein>
    <recommendedName>
        <fullName evidence="3">Sulfotransferase family protein</fullName>
    </recommendedName>
</protein>
<evidence type="ECO:0000313" key="2">
    <source>
        <dbReference type="Proteomes" id="UP000225972"/>
    </source>
</evidence>
<organism evidence="1 2">
    <name type="scientific">Pelagimonas phthalicica</name>
    <dbReference type="NCBI Taxonomy" id="1037362"/>
    <lineage>
        <taxon>Bacteria</taxon>
        <taxon>Pseudomonadati</taxon>
        <taxon>Pseudomonadota</taxon>
        <taxon>Alphaproteobacteria</taxon>
        <taxon>Rhodobacterales</taxon>
        <taxon>Roseobacteraceae</taxon>
        <taxon>Pelagimonas</taxon>
    </lineage>
</organism>
<dbReference type="Pfam" id="PF13469">
    <property type="entry name" value="Sulfotransfer_3"/>
    <property type="match status" value="1"/>
</dbReference>
<dbReference type="EMBL" id="FXXP01000001">
    <property type="protein sequence ID" value="SMX26806.1"/>
    <property type="molecule type" value="Genomic_DNA"/>
</dbReference>
<sequence>MAKSFLFVCGCPRSGTTALWRLLVGDSRIRLGVERYGNRFYAREFLTPDLFEKDRFFTPQQGDTFYSDLAGFNPYYTKAQEGFDDAAYVGDKIPKLYGYLDQLQSNFPGCKTIFIFRNIFDVAASYKARMLDENDNWQLNVSNAVADWNASLKAAQAYGGDLALVDYEKLLMEQQGLEKLYAFLDLDITPEVRATFKNLLTRSGTLEAGRARALTALEVKEICETADFETYRQLVKDAAA</sequence>
<evidence type="ECO:0008006" key="3">
    <source>
        <dbReference type="Google" id="ProtNLM"/>
    </source>
</evidence>
<name>A0A238JAA6_9RHOB</name>
<dbReference type="SUPFAM" id="SSF52540">
    <property type="entry name" value="P-loop containing nucleoside triphosphate hydrolases"/>
    <property type="match status" value="1"/>
</dbReference>
<keyword evidence="2" id="KW-1185">Reference proteome</keyword>
<dbReference type="Proteomes" id="UP000225972">
    <property type="component" value="Unassembled WGS sequence"/>
</dbReference>
<reference evidence="2" key="1">
    <citation type="submission" date="2017-05" db="EMBL/GenBank/DDBJ databases">
        <authorList>
            <person name="Rodrigo-Torres L."/>
            <person name="Arahal R. D."/>
            <person name="Lucena T."/>
        </authorList>
    </citation>
    <scope>NUCLEOTIDE SEQUENCE [LARGE SCALE GENOMIC DNA]</scope>
    <source>
        <strain evidence="2">CECT 8649</strain>
    </source>
</reference>
<proteinExistence type="predicted"/>
<dbReference type="OrthoDB" id="9800698at2"/>
<dbReference type="RefSeq" id="WP_099242903.1">
    <property type="nucleotide sequence ID" value="NZ_FXXP01000001.1"/>
</dbReference>
<dbReference type="Gene3D" id="3.40.50.300">
    <property type="entry name" value="P-loop containing nucleotide triphosphate hydrolases"/>
    <property type="match status" value="1"/>
</dbReference>
<gene>
    <name evidence="1" type="ORF">TRP8649_00898</name>
</gene>
<dbReference type="InterPro" id="IPR027417">
    <property type="entry name" value="P-loop_NTPase"/>
</dbReference>
<evidence type="ECO:0000313" key="1">
    <source>
        <dbReference type="EMBL" id="SMX26806.1"/>
    </source>
</evidence>
<accession>A0A238JAA6</accession>
<dbReference type="AlphaFoldDB" id="A0A238JAA6"/>